<reference evidence="1 2" key="1">
    <citation type="submission" date="2021-06" db="EMBL/GenBank/DDBJ databases">
        <authorList>
            <person name="Kallberg Y."/>
            <person name="Tangrot J."/>
            <person name="Rosling A."/>
        </authorList>
    </citation>
    <scope>NUCLEOTIDE SEQUENCE [LARGE SCALE GENOMIC DNA]</scope>
    <source>
        <strain evidence="1 2">120-4 pot B 10/14</strain>
    </source>
</reference>
<proteinExistence type="predicted"/>
<gene>
    <name evidence="1" type="ORF">GMARGA_LOCUS42089</name>
</gene>
<protein>
    <submittedName>
        <fullName evidence="1">32346_t:CDS:1</fullName>
    </submittedName>
</protein>
<dbReference type="Proteomes" id="UP000789901">
    <property type="component" value="Unassembled WGS sequence"/>
</dbReference>
<feature type="non-terminal residue" evidence="1">
    <location>
        <position position="67"/>
    </location>
</feature>
<evidence type="ECO:0000313" key="1">
    <source>
        <dbReference type="EMBL" id="CAG8853268.1"/>
    </source>
</evidence>
<accession>A0ABN7XDB9</accession>
<name>A0ABN7XDB9_GIGMA</name>
<organism evidence="1 2">
    <name type="scientific">Gigaspora margarita</name>
    <dbReference type="NCBI Taxonomy" id="4874"/>
    <lineage>
        <taxon>Eukaryota</taxon>
        <taxon>Fungi</taxon>
        <taxon>Fungi incertae sedis</taxon>
        <taxon>Mucoromycota</taxon>
        <taxon>Glomeromycotina</taxon>
        <taxon>Glomeromycetes</taxon>
        <taxon>Diversisporales</taxon>
        <taxon>Gigasporaceae</taxon>
        <taxon>Gigaspora</taxon>
    </lineage>
</organism>
<sequence length="67" mass="7484">MGFGGGNTGKGLPCHLEKYDVELLIKSCKWSWKGEGWEVRAIGIEYGAYSVELLRFTTFGYFDRSGA</sequence>
<comment type="caution">
    <text evidence="1">The sequence shown here is derived from an EMBL/GenBank/DDBJ whole genome shotgun (WGS) entry which is preliminary data.</text>
</comment>
<keyword evidence="2" id="KW-1185">Reference proteome</keyword>
<dbReference type="EMBL" id="CAJVQB010121924">
    <property type="protein sequence ID" value="CAG8853268.1"/>
    <property type="molecule type" value="Genomic_DNA"/>
</dbReference>
<evidence type="ECO:0000313" key="2">
    <source>
        <dbReference type="Proteomes" id="UP000789901"/>
    </source>
</evidence>